<dbReference type="Gene3D" id="3.30.160.240">
    <property type="entry name" value="Rv1738"/>
    <property type="match status" value="1"/>
</dbReference>
<dbReference type="EMBL" id="JBBJUP010000003">
    <property type="protein sequence ID" value="MEJ8278169.1"/>
    <property type="molecule type" value="Genomic_DNA"/>
</dbReference>
<dbReference type="InterPro" id="IPR015057">
    <property type="entry name" value="Rv2632c-like"/>
</dbReference>
<dbReference type="RefSeq" id="WP_340286293.1">
    <property type="nucleotide sequence ID" value="NZ_JBBJUP010000003.1"/>
</dbReference>
<protein>
    <submittedName>
        <fullName evidence="1">DUF1876 domain-containing protein</fullName>
    </submittedName>
</protein>
<accession>A0ABU8T2J1</accession>
<proteinExistence type="predicted"/>
<dbReference type="Proteomes" id="UP001364211">
    <property type="component" value="Unassembled WGS sequence"/>
</dbReference>
<dbReference type="InterPro" id="IPR038070">
    <property type="entry name" value="Rv2632c-like_sf"/>
</dbReference>
<comment type="caution">
    <text evidence="1">The sequence shown here is derived from an EMBL/GenBank/DDBJ whole genome shotgun (WGS) entry which is preliminary data.</text>
</comment>
<dbReference type="Pfam" id="PF08962">
    <property type="entry name" value="Rv2632c-like"/>
    <property type="match status" value="1"/>
</dbReference>
<organism evidence="1 2">
    <name type="scientific">Pseudonocardia spirodelae</name>
    <dbReference type="NCBI Taxonomy" id="3133431"/>
    <lineage>
        <taxon>Bacteria</taxon>
        <taxon>Bacillati</taxon>
        <taxon>Actinomycetota</taxon>
        <taxon>Actinomycetes</taxon>
        <taxon>Pseudonocardiales</taxon>
        <taxon>Pseudonocardiaceae</taxon>
        <taxon>Pseudonocardia</taxon>
    </lineage>
</organism>
<reference evidence="1 2" key="1">
    <citation type="submission" date="2024-03" db="EMBL/GenBank/DDBJ databases">
        <title>Draft genome sequence of Pseudonocardia sp. DW16-2.</title>
        <authorList>
            <person name="Duangmal K."/>
        </authorList>
    </citation>
    <scope>NUCLEOTIDE SEQUENCE [LARGE SCALE GENOMIC DNA]</scope>
    <source>
        <strain evidence="1 2">DW16-2</strain>
    </source>
</reference>
<sequence length="89" mass="9594">MSYTEQWTVTIDIAEEPGRTHAVARLTTRDAGALTGTGEARRHPGDREVPEIGAELAVARALADLQHRLFETAVLDIERSTGATSHLTG</sequence>
<name>A0ABU8T2J1_9PSEU</name>
<keyword evidence="2" id="KW-1185">Reference proteome</keyword>
<evidence type="ECO:0000313" key="1">
    <source>
        <dbReference type="EMBL" id="MEJ8278169.1"/>
    </source>
</evidence>
<gene>
    <name evidence="1" type="ORF">WJX68_04415</name>
</gene>
<dbReference type="SUPFAM" id="SSF143212">
    <property type="entry name" value="Rv2632c-like"/>
    <property type="match status" value="1"/>
</dbReference>
<evidence type="ECO:0000313" key="2">
    <source>
        <dbReference type="Proteomes" id="UP001364211"/>
    </source>
</evidence>